<comment type="pathway">
    <text evidence="9">Lipid metabolism; fatty acid biosynthesis.</text>
</comment>
<reference evidence="14 15" key="1">
    <citation type="submission" date="2019-06" db="EMBL/GenBank/DDBJ databases">
        <title>Saccharibacillus brassicae sp. nov., an endophytic bacterium isolated from Chinese cabbage seeds (Brassica pekinensis).</title>
        <authorList>
            <person name="Jiang L."/>
            <person name="Lee J."/>
            <person name="Kim S.W."/>
        </authorList>
    </citation>
    <scope>NUCLEOTIDE SEQUENCE [LARGE SCALE GENOMIC DNA]</scope>
    <source>
        <strain evidence="15">KCTC 43072 / ATSA2</strain>
    </source>
</reference>
<evidence type="ECO:0000256" key="5">
    <source>
        <dbReference type="ARBA" id="ARBA00023027"/>
    </source>
</evidence>
<feature type="domain" description="Trans-2-enoyl-CoA reductase catalytic" evidence="12">
    <location>
        <begin position="81"/>
        <end position="316"/>
    </location>
</feature>
<dbReference type="InterPro" id="IPR010758">
    <property type="entry name" value="Trans-2-enoyl-CoA_reductase"/>
</dbReference>
<feature type="binding site" evidence="9">
    <location>
        <begin position="272"/>
        <end position="274"/>
    </location>
    <ligand>
        <name>NAD(+)</name>
        <dbReference type="ChEBI" id="CHEBI:57540"/>
    </ligand>
</feature>
<feature type="binding site" evidence="9">
    <location>
        <begin position="138"/>
        <end position="139"/>
    </location>
    <ligand>
        <name>NAD(+)</name>
        <dbReference type="ChEBI" id="CHEBI:57540"/>
    </ligand>
</feature>
<evidence type="ECO:0000259" key="12">
    <source>
        <dbReference type="Pfam" id="PF12241"/>
    </source>
</evidence>
<name>A0A4Y6UVZ6_SACBS</name>
<comment type="function">
    <text evidence="9">Involved in the fatty acid synthesis (FAS II). Catalyzes the reduction of a carbon-carbon double bond in an enoyl moiety that is covalently linked to a coenzyme A (CoA).</text>
</comment>
<feature type="binding site" evidence="9">
    <location>
        <position position="243"/>
    </location>
    <ligand>
        <name>NAD(+)</name>
        <dbReference type="ChEBI" id="CHEBI:57540"/>
    </ligand>
</feature>
<dbReference type="HAMAP" id="MF_01838">
    <property type="entry name" value="FabV_reductase"/>
    <property type="match status" value="1"/>
</dbReference>
<evidence type="ECO:0000256" key="7">
    <source>
        <dbReference type="ARBA" id="ARBA00023160"/>
    </source>
</evidence>
<dbReference type="InterPro" id="IPR024906">
    <property type="entry name" value="Eno_Rdtase_FAD-bd_dom"/>
</dbReference>
<dbReference type="Pfam" id="PF12242">
    <property type="entry name" value="Eno-Rase_NADH_b"/>
    <property type="match status" value="1"/>
</dbReference>
<dbReference type="InterPro" id="IPR024910">
    <property type="entry name" value="Enoyl-CoA_Rdtase_cat_dom"/>
</dbReference>
<dbReference type="GO" id="GO:0006633">
    <property type="term" value="P:fatty acid biosynthetic process"/>
    <property type="evidence" value="ECO:0007669"/>
    <property type="project" value="UniProtKB-UniRule"/>
</dbReference>
<feature type="binding site" evidence="9">
    <location>
        <position position="224"/>
    </location>
    <ligand>
        <name>substrate</name>
    </ligand>
</feature>
<comment type="similarity">
    <text evidence="9">Belongs to the TER reductase family.</text>
</comment>
<gene>
    <name evidence="9" type="primary">fabV</name>
    <name evidence="14" type="ORF">FFV09_04460</name>
</gene>
<feature type="binding site" evidence="9">
    <location>
        <begin position="110"/>
        <end position="111"/>
    </location>
    <ligand>
        <name>NAD(+)</name>
        <dbReference type="ChEBI" id="CHEBI:57540"/>
    </ligand>
</feature>
<dbReference type="InterPro" id="IPR050048">
    <property type="entry name" value="FabV-like_NADH_b"/>
</dbReference>
<organism evidence="14 15">
    <name type="scientific">Saccharibacillus brassicae</name>
    <dbReference type="NCBI Taxonomy" id="2583377"/>
    <lineage>
        <taxon>Bacteria</taxon>
        <taxon>Bacillati</taxon>
        <taxon>Bacillota</taxon>
        <taxon>Bacilli</taxon>
        <taxon>Bacillales</taxon>
        <taxon>Paenibacillaceae</taxon>
        <taxon>Saccharibacillus</taxon>
    </lineage>
</organism>
<dbReference type="AlphaFoldDB" id="A0A4Y6UVZ6"/>
<proteinExistence type="inferred from homology"/>
<keyword evidence="2 9" id="KW-0444">Lipid biosynthesis</keyword>
<feature type="region of interest" description="Disordered" evidence="10">
    <location>
        <begin position="382"/>
        <end position="402"/>
    </location>
</feature>
<evidence type="ECO:0000256" key="6">
    <source>
        <dbReference type="ARBA" id="ARBA00023098"/>
    </source>
</evidence>
<feature type="binding site" evidence="9">
    <location>
        <begin position="47"/>
        <end position="52"/>
    </location>
    <ligand>
        <name>NAD(+)</name>
        <dbReference type="ChEBI" id="CHEBI:57540"/>
    </ligand>
</feature>
<evidence type="ECO:0000259" key="11">
    <source>
        <dbReference type="Pfam" id="PF07055"/>
    </source>
</evidence>
<sequence>MIIKPRTRGFICTTAHPDGCAAQVQQQIDYIASKPRLEGPKNVLVIGASTGYGLSARIAAAFGAGAATVGVYRPSKSTATRTASAGWYNSAAFERKAAEAGLRSFSVTGDAFSDETKAAAVKVIREELGQVDLVVYSVASARRVNPKTGEAVNSVLKPIGASYTNKTVNFHTGEVSEVTIDPATEEEVAATVEVMGGEDWQLWIDALSEGGVLAEDATTIAYSYIGPDLTQPIYREGSIGRAKDHLEDTALRIGERLSPGGGRAFVSVSKALVTQSSSAIPVVPLYVSVLYKIMKEKGLHEGCIEQTHRLFADRLYGGEVPVDEQGRIRIDDWEMRGDVQQEVADIWARISSDNIDELSDLAGYRAEFFQLFGFETDGVDYEADSDPQAGMPESSLRRVESE</sequence>
<dbReference type="EMBL" id="CP041217">
    <property type="protein sequence ID" value="QDH20175.1"/>
    <property type="molecule type" value="Genomic_DNA"/>
</dbReference>
<dbReference type="NCBIfam" id="NF043048">
    <property type="entry name" value="EnoyACPredFabV"/>
    <property type="match status" value="1"/>
</dbReference>
<feature type="domain" description="Trans-2-enoyl-CoA reductase-like NAD(P)H binding" evidence="13">
    <location>
        <begin position="2"/>
        <end position="74"/>
    </location>
</feature>
<evidence type="ECO:0000256" key="1">
    <source>
        <dbReference type="ARBA" id="ARBA00011245"/>
    </source>
</evidence>
<keyword evidence="5 9" id="KW-0520">NAD</keyword>
<dbReference type="GO" id="GO:0004318">
    <property type="term" value="F:enoyl-[acyl-carrier-protein] reductase (NADH) activity"/>
    <property type="evidence" value="ECO:0007669"/>
    <property type="project" value="TreeGrafter"/>
</dbReference>
<evidence type="ECO:0000313" key="15">
    <source>
        <dbReference type="Proteomes" id="UP000316968"/>
    </source>
</evidence>
<dbReference type="SUPFAM" id="SSF51735">
    <property type="entry name" value="NAD(P)-binding Rossmann-fold domains"/>
    <property type="match status" value="1"/>
</dbReference>
<comment type="catalytic activity">
    <reaction evidence="8 9">
        <text>a 2,3-saturated acyl-CoA + NAD(+) = a (2E)-enoyl-CoA + NADH + H(+)</text>
        <dbReference type="Rhea" id="RHEA:18177"/>
        <dbReference type="ChEBI" id="CHEBI:15378"/>
        <dbReference type="ChEBI" id="CHEBI:57540"/>
        <dbReference type="ChEBI" id="CHEBI:57945"/>
        <dbReference type="ChEBI" id="CHEBI:58856"/>
        <dbReference type="ChEBI" id="CHEBI:65111"/>
        <dbReference type="EC" id="1.3.1.44"/>
    </reaction>
</comment>
<evidence type="ECO:0000256" key="2">
    <source>
        <dbReference type="ARBA" id="ARBA00022516"/>
    </source>
</evidence>
<evidence type="ECO:0000256" key="9">
    <source>
        <dbReference type="HAMAP-Rule" id="MF_01838"/>
    </source>
</evidence>
<dbReference type="RefSeq" id="WP_141446561.1">
    <property type="nucleotide sequence ID" value="NZ_CP041217.1"/>
</dbReference>
<evidence type="ECO:0000313" key="14">
    <source>
        <dbReference type="EMBL" id="QDH20175.1"/>
    </source>
</evidence>
<dbReference type="OrthoDB" id="9802260at2"/>
<dbReference type="Pfam" id="PF12241">
    <property type="entry name" value="Enoyl_reductase"/>
    <property type="match status" value="1"/>
</dbReference>
<evidence type="ECO:0000256" key="3">
    <source>
        <dbReference type="ARBA" id="ARBA00022832"/>
    </source>
</evidence>
<keyword evidence="15" id="KW-1185">Reference proteome</keyword>
<dbReference type="Gene3D" id="3.40.50.720">
    <property type="entry name" value="NAD(P)-binding Rossmann-like Domain"/>
    <property type="match status" value="1"/>
</dbReference>
<dbReference type="PANTHER" id="PTHR37480:SF1">
    <property type="entry name" value="ENOYL-[ACYL-CARRIER-PROTEIN] REDUCTASE [NADH]"/>
    <property type="match status" value="1"/>
</dbReference>
<evidence type="ECO:0000256" key="10">
    <source>
        <dbReference type="SAM" id="MobiDB-lite"/>
    </source>
</evidence>
<comment type="subunit">
    <text evidence="1 9">Monomer.</text>
</comment>
<accession>A0A4Y6UVZ6</accession>
<dbReference type="PANTHER" id="PTHR37480">
    <property type="entry name" value="ENOYL-[ACYL-CARRIER-PROTEIN] REDUCTASE [NADH]"/>
    <property type="match status" value="1"/>
</dbReference>
<protein>
    <recommendedName>
        <fullName evidence="9">Trans-2-enoyl-CoA reductase [NADH]</fullName>
        <shortName evidence="9">TER</shortName>
        <ecNumber evidence="9">1.3.1.44</ecNumber>
    </recommendedName>
</protein>
<dbReference type="GO" id="GO:0050343">
    <property type="term" value="F:trans-2-enoyl-CoA reductase (NADH) activity"/>
    <property type="evidence" value="ECO:0007669"/>
    <property type="project" value="UniProtKB-UniRule"/>
</dbReference>
<dbReference type="InterPro" id="IPR036291">
    <property type="entry name" value="NAD(P)-bd_dom_sf"/>
</dbReference>
<feature type="domain" description="Enoyl reductase FAD binding" evidence="11">
    <location>
        <begin position="322"/>
        <end position="384"/>
    </location>
</feature>
<evidence type="ECO:0000256" key="4">
    <source>
        <dbReference type="ARBA" id="ARBA00023002"/>
    </source>
</evidence>
<keyword evidence="6 9" id="KW-0443">Lipid metabolism</keyword>
<dbReference type="Pfam" id="PF07055">
    <property type="entry name" value="Eno-Rase_FAD_bd"/>
    <property type="match status" value="1"/>
</dbReference>
<keyword evidence="3 9" id="KW-0276">Fatty acid metabolism</keyword>
<keyword evidence="7 9" id="KW-0275">Fatty acid biosynthesis</keyword>
<feature type="active site" description="Proton donor" evidence="9">
    <location>
        <position position="234"/>
    </location>
</feature>
<evidence type="ECO:0000256" key="8">
    <source>
        <dbReference type="ARBA" id="ARBA00048302"/>
    </source>
</evidence>
<dbReference type="UniPathway" id="UPA00094"/>
<comment type="caution">
    <text evidence="9">Lacks conserved residue(s) required for the propagation of feature annotation.</text>
</comment>
<evidence type="ECO:0000259" key="13">
    <source>
        <dbReference type="Pfam" id="PF12242"/>
    </source>
</evidence>
<dbReference type="GO" id="GO:0051287">
    <property type="term" value="F:NAD binding"/>
    <property type="evidence" value="ECO:0007669"/>
    <property type="project" value="UniProtKB-UniRule"/>
</dbReference>
<dbReference type="Proteomes" id="UP000316968">
    <property type="component" value="Chromosome"/>
</dbReference>
<dbReference type="EC" id="1.3.1.44" evidence="9"/>
<keyword evidence="4 9" id="KW-0560">Oxidoreductase</keyword>
<dbReference type="KEGG" id="saca:FFV09_04460"/>
<dbReference type="NCBIfam" id="NF010177">
    <property type="entry name" value="PRK13656.1"/>
    <property type="match status" value="1"/>
</dbReference>